<reference evidence="1" key="1">
    <citation type="submission" date="2019-07" db="EMBL/GenBank/DDBJ databases">
        <title>Annotation for the trematode Paragonimus miyazaki's.</title>
        <authorList>
            <person name="Choi Y.-J."/>
        </authorList>
    </citation>
    <scope>NUCLEOTIDE SEQUENCE</scope>
    <source>
        <strain evidence="1">Japan</strain>
    </source>
</reference>
<evidence type="ECO:0000313" key="1">
    <source>
        <dbReference type="EMBL" id="KAF7261774.1"/>
    </source>
</evidence>
<dbReference type="AlphaFoldDB" id="A0A8S9Z552"/>
<dbReference type="Proteomes" id="UP000822476">
    <property type="component" value="Unassembled WGS sequence"/>
</dbReference>
<evidence type="ECO:0000313" key="2">
    <source>
        <dbReference type="Proteomes" id="UP000822476"/>
    </source>
</evidence>
<organism evidence="1 2">
    <name type="scientific">Paragonimus skrjabini miyazakii</name>
    <dbReference type="NCBI Taxonomy" id="59628"/>
    <lineage>
        <taxon>Eukaryota</taxon>
        <taxon>Metazoa</taxon>
        <taxon>Spiralia</taxon>
        <taxon>Lophotrochozoa</taxon>
        <taxon>Platyhelminthes</taxon>
        <taxon>Trematoda</taxon>
        <taxon>Digenea</taxon>
        <taxon>Plagiorchiida</taxon>
        <taxon>Troglotremata</taxon>
        <taxon>Troglotrematidae</taxon>
        <taxon>Paragonimus</taxon>
    </lineage>
</organism>
<dbReference type="EMBL" id="JTDE01000265">
    <property type="protein sequence ID" value="KAF7261774.1"/>
    <property type="molecule type" value="Genomic_DNA"/>
</dbReference>
<accession>A0A8S9Z552</accession>
<comment type="caution">
    <text evidence="1">The sequence shown here is derived from an EMBL/GenBank/DDBJ whole genome shotgun (WGS) entry which is preliminary data.</text>
</comment>
<proteinExistence type="predicted"/>
<keyword evidence="2" id="KW-1185">Reference proteome</keyword>
<sequence length="92" mass="10632">MYGLPKTHKCGMPLRPILAMTNSPYLKLARWLVVILTPLKQKFLAHFFKDSLELIDVQSLFTNVPLHETIDYIRSRRNSIPNSSDFSVSVDR</sequence>
<protein>
    <recommendedName>
        <fullName evidence="3">Reverse transcriptase domain-containing protein</fullName>
    </recommendedName>
</protein>
<dbReference type="OrthoDB" id="10029313at2759"/>
<name>A0A8S9Z552_9TREM</name>
<evidence type="ECO:0008006" key="3">
    <source>
        <dbReference type="Google" id="ProtNLM"/>
    </source>
</evidence>
<gene>
    <name evidence="1" type="ORF">EG68_02382</name>
</gene>